<dbReference type="Gene3D" id="2.60.40.10">
    <property type="entry name" value="Immunoglobulins"/>
    <property type="match status" value="1"/>
</dbReference>
<keyword evidence="2" id="KW-0645">Protease</keyword>
<feature type="compositionally biased region" description="Polar residues" evidence="5">
    <location>
        <begin position="164"/>
        <end position="173"/>
    </location>
</feature>
<feature type="compositionally biased region" description="Polar residues" evidence="5">
    <location>
        <begin position="148"/>
        <end position="157"/>
    </location>
</feature>
<dbReference type="EMBL" id="UOFE01000046">
    <property type="protein sequence ID" value="VAW55041.1"/>
    <property type="molecule type" value="Genomic_DNA"/>
</dbReference>
<evidence type="ECO:0000259" key="6">
    <source>
        <dbReference type="Pfam" id="PF00082"/>
    </source>
</evidence>
<dbReference type="InterPro" id="IPR036852">
    <property type="entry name" value="Peptidase_S8/S53_dom_sf"/>
</dbReference>
<dbReference type="InterPro" id="IPR023828">
    <property type="entry name" value="Peptidase_S8_Ser-AS"/>
</dbReference>
<dbReference type="InterPro" id="IPR050131">
    <property type="entry name" value="Peptidase_S8_subtilisin-like"/>
</dbReference>
<dbReference type="Pfam" id="PF00082">
    <property type="entry name" value="Peptidase_S8"/>
    <property type="match status" value="1"/>
</dbReference>
<gene>
    <name evidence="7" type="ORF">MNBD_GAMMA05-219</name>
</gene>
<organism evidence="7">
    <name type="scientific">hydrothermal vent metagenome</name>
    <dbReference type="NCBI Taxonomy" id="652676"/>
    <lineage>
        <taxon>unclassified sequences</taxon>
        <taxon>metagenomes</taxon>
        <taxon>ecological metagenomes</taxon>
    </lineage>
</organism>
<dbReference type="PROSITE" id="PS00138">
    <property type="entry name" value="SUBTILASE_SER"/>
    <property type="match status" value="1"/>
</dbReference>
<protein>
    <recommendedName>
        <fullName evidence="6">Peptidase S8/S53 domain-containing protein</fullName>
    </recommendedName>
</protein>
<proteinExistence type="inferred from homology"/>
<feature type="region of interest" description="Disordered" evidence="5">
    <location>
        <begin position="148"/>
        <end position="189"/>
    </location>
</feature>
<dbReference type="CDD" id="cd00102">
    <property type="entry name" value="IPT"/>
    <property type="match status" value="1"/>
</dbReference>
<evidence type="ECO:0000256" key="5">
    <source>
        <dbReference type="SAM" id="MobiDB-lite"/>
    </source>
</evidence>
<dbReference type="PANTHER" id="PTHR43806">
    <property type="entry name" value="PEPTIDASE S8"/>
    <property type="match status" value="1"/>
</dbReference>
<evidence type="ECO:0000313" key="7">
    <source>
        <dbReference type="EMBL" id="VAW55041.1"/>
    </source>
</evidence>
<dbReference type="GO" id="GO:0004252">
    <property type="term" value="F:serine-type endopeptidase activity"/>
    <property type="evidence" value="ECO:0007669"/>
    <property type="project" value="InterPro"/>
</dbReference>
<accession>A0A3B0WI83</accession>
<dbReference type="PANTHER" id="PTHR43806:SF11">
    <property type="entry name" value="CEREVISIN-RELATED"/>
    <property type="match status" value="1"/>
</dbReference>
<dbReference type="GO" id="GO:0006508">
    <property type="term" value="P:proteolysis"/>
    <property type="evidence" value="ECO:0007669"/>
    <property type="project" value="UniProtKB-KW"/>
</dbReference>
<evidence type="ECO:0000256" key="3">
    <source>
        <dbReference type="ARBA" id="ARBA00022801"/>
    </source>
</evidence>
<evidence type="ECO:0000256" key="2">
    <source>
        <dbReference type="ARBA" id="ARBA00022670"/>
    </source>
</evidence>
<name>A0A3B0WI83_9ZZZZ</name>
<dbReference type="Gene3D" id="3.40.50.200">
    <property type="entry name" value="Peptidase S8/S53 domain"/>
    <property type="match status" value="1"/>
</dbReference>
<keyword evidence="4" id="KW-0720">Serine protease</keyword>
<dbReference type="CDD" id="cd05561">
    <property type="entry name" value="Peptidases_S8_4"/>
    <property type="match status" value="1"/>
</dbReference>
<feature type="domain" description="Peptidase S8/S53" evidence="6">
    <location>
        <begin position="346"/>
        <end position="589"/>
    </location>
</feature>
<evidence type="ECO:0000256" key="4">
    <source>
        <dbReference type="ARBA" id="ARBA00022825"/>
    </source>
</evidence>
<dbReference type="PRINTS" id="PR00723">
    <property type="entry name" value="SUBTILISIN"/>
</dbReference>
<dbReference type="InterPro" id="IPR000209">
    <property type="entry name" value="Peptidase_S8/S53_dom"/>
</dbReference>
<comment type="similarity">
    <text evidence="1">Belongs to the peptidase S8 family.</text>
</comment>
<dbReference type="PROSITE" id="PS51892">
    <property type="entry name" value="SUBTILASE"/>
    <property type="match status" value="1"/>
</dbReference>
<dbReference type="InterPro" id="IPR013783">
    <property type="entry name" value="Ig-like_fold"/>
</dbReference>
<dbReference type="SUPFAM" id="SSF52743">
    <property type="entry name" value="Subtilisin-like"/>
    <property type="match status" value="1"/>
</dbReference>
<dbReference type="AlphaFoldDB" id="A0A3B0WI83"/>
<dbReference type="InterPro" id="IPR015500">
    <property type="entry name" value="Peptidase_S8_subtilisin-rel"/>
</dbReference>
<reference evidence="7" key="1">
    <citation type="submission" date="2018-06" db="EMBL/GenBank/DDBJ databases">
        <authorList>
            <person name="Zhirakovskaya E."/>
        </authorList>
    </citation>
    <scope>NUCLEOTIDE SEQUENCE</scope>
</reference>
<keyword evidence="3" id="KW-0378">Hydrolase</keyword>
<sequence length="598" mass="63617">MYNLSRFCIVIFCVWFSSHVIAARLSAPATKGVANPSSMAQTTPSRLKPVITGFGTTACVKSGALITILGNNFGSLKGASLVSGYTNLPLKITVWQNVKITAYLPSSGLTAGAQYPVGIINPTTRAWLSNIDKTIVICSAKTTGPNLTKTAVPTNSGAKIAVQPQPTVSSHPDPNQGRYTPENDTDSSYEQDVYYTDEAVIEESGYTTQAVLPGGTGSLMNRQLPAKPPRLSVITSTDASGNAIAEPGELLVISSSMDEARQLAQQLGGYGLSPKKRKVLKNLGLVITTYRVPADVDLQQTAINIRQAYPQMWADVNHRYTLQGSSRTTQTAKKLINWKQGNLQCGKGLRIGLIDTAINTEHPALKTQSITSHAVLTNGIIKAEKMHGTAIATLLIGNSTSETFSGMLPSAKLFSASVFRQRDKRNVDTTAEWIVSGIDWLLSQNVQVINMSVGGPRNLLVDVAIQRTIQSGVVVVAAAGNGGSTAVAVYPAAQPGVIAVTAVDNDLELYSEANEGKYIDFAAPGVDIWTGNDKGAGKFVSGTSFAVPFVTAAMADLLKAESPKKAYQLLQKKSKDLGNKGKDKQFGWGLIQKPKACL</sequence>
<evidence type="ECO:0000256" key="1">
    <source>
        <dbReference type="ARBA" id="ARBA00011073"/>
    </source>
</evidence>